<sequence>MFDIGFSEMLVVGVVALIVVGPKDLPRMFRTLGEFTGRARRMAREFQSAMNQAADESGVGDIAKDLKKVSNPKKFGIEKIREATDDLTAWTPDEHTGPNTKALAEKRAASKAAAKEKIAANAARMAEERAAREAADVAEASEEPELVPDPAAPKPEAK</sequence>
<dbReference type="PRINTS" id="PR01506">
    <property type="entry name" value="TATBPROTEIN"/>
</dbReference>
<feature type="compositionally biased region" description="Basic and acidic residues" evidence="10">
    <location>
        <begin position="125"/>
        <end position="135"/>
    </location>
</feature>
<evidence type="ECO:0000256" key="9">
    <source>
        <dbReference type="HAMAP-Rule" id="MF_00237"/>
    </source>
</evidence>
<dbReference type="NCBIfam" id="TIGR01410">
    <property type="entry name" value="tatB"/>
    <property type="match status" value="1"/>
</dbReference>
<evidence type="ECO:0000313" key="12">
    <source>
        <dbReference type="EMBL" id="PWJ13318.1"/>
    </source>
</evidence>
<evidence type="ECO:0000256" key="5">
    <source>
        <dbReference type="ARBA" id="ARBA00022927"/>
    </source>
</evidence>
<comment type="subcellular location">
    <subcellularLocation>
        <location evidence="9">Cell membrane</location>
        <topology evidence="9">Single-pass membrane protein</topology>
    </subcellularLocation>
    <subcellularLocation>
        <location evidence="1">Membrane</location>
        <topology evidence="1">Single-pass membrane protein</topology>
    </subcellularLocation>
</comment>
<keyword evidence="4 9" id="KW-0812">Transmembrane</keyword>
<dbReference type="Gene3D" id="1.20.5.3310">
    <property type="match status" value="1"/>
</dbReference>
<keyword evidence="6 9" id="KW-1133">Transmembrane helix</keyword>
<dbReference type="InterPro" id="IPR003369">
    <property type="entry name" value="TatA/B/E"/>
</dbReference>
<keyword evidence="3 9" id="KW-1003">Cell membrane</keyword>
<dbReference type="PANTHER" id="PTHR33162">
    <property type="entry name" value="SEC-INDEPENDENT PROTEIN TRANSLOCASE PROTEIN TATA, CHLOROPLASTIC"/>
    <property type="match status" value="1"/>
</dbReference>
<protein>
    <recommendedName>
        <fullName evidence="9">Sec-independent protein translocase protein TatB</fullName>
    </recommendedName>
</protein>
<keyword evidence="8 9" id="KW-0472">Membrane</keyword>
<proteinExistence type="inferred from homology"/>
<gene>
    <name evidence="9" type="primary">tatB</name>
    <name evidence="12" type="ORF">BCF38_11481</name>
    <name evidence="13" type="ORF">SAMN05421539_11481</name>
</gene>
<comment type="function">
    <text evidence="9">Part of the twin-arginine translocation (Tat) system that transports large folded proteins containing a characteristic twin-arginine motif in their signal peptide across membranes. Together with TatC, TatB is part of a receptor directly interacting with Tat signal peptides. TatB may form an oligomeric binding site that transiently accommodates folded Tat precursor proteins before their translocation.</text>
</comment>
<keyword evidence="2 9" id="KW-0813">Transport</keyword>
<keyword evidence="7 9" id="KW-0811">Translocation</keyword>
<dbReference type="OrthoDB" id="7206969at2"/>
<name>A0A2Y9B290_9RHOB</name>
<dbReference type="Proteomes" id="UP000245839">
    <property type="component" value="Unassembled WGS sequence"/>
</dbReference>
<evidence type="ECO:0000256" key="10">
    <source>
        <dbReference type="SAM" id="MobiDB-lite"/>
    </source>
</evidence>
<evidence type="ECO:0000256" key="1">
    <source>
        <dbReference type="ARBA" id="ARBA00004167"/>
    </source>
</evidence>
<dbReference type="GO" id="GO:0043953">
    <property type="term" value="P:protein transport by the Tat complex"/>
    <property type="evidence" value="ECO:0007669"/>
    <property type="project" value="UniProtKB-UniRule"/>
</dbReference>
<dbReference type="HAMAP" id="MF_00237">
    <property type="entry name" value="TatB"/>
    <property type="match status" value="1"/>
</dbReference>
<reference evidence="12 14" key="2">
    <citation type="submission" date="2018-03" db="EMBL/GenBank/DDBJ databases">
        <title>Genomic Encyclopedia of Archaeal and Bacterial Type Strains, Phase II (KMG-II): from individual species to whole genera.</title>
        <authorList>
            <person name="Goeker M."/>
        </authorList>
    </citation>
    <scope>NUCLEOTIDE SEQUENCE [LARGE SCALE GENOMIC DNA]</scope>
    <source>
        <strain evidence="12 14">DSM 25227</strain>
    </source>
</reference>
<feature type="compositionally biased region" description="Basic and acidic residues" evidence="10">
    <location>
        <begin position="103"/>
        <end position="118"/>
    </location>
</feature>
<dbReference type="RefSeq" id="WP_109566003.1">
    <property type="nucleotide sequence ID" value="NZ_QGDJ01000014.1"/>
</dbReference>
<reference evidence="13 15" key="1">
    <citation type="submission" date="2016-10" db="EMBL/GenBank/DDBJ databases">
        <authorList>
            <person name="Cai Z."/>
        </authorList>
    </citation>
    <scope>NUCLEOTIDE SEQUENCE [LARGE SCALE GENOMIC DNA]</scope>
    <source>
        <strain evidence="13 15">DSM 25227</strain>
    </source>
</reference>
<evidence type="ECO:0000256" key="11">
    <source>
        <dbReference type="SAM" id="Phobius"/>
    </source>
</evidence>
<keyword evidence="5 9" id="KW-0653">Protein transport</keyword>
<feature type="transmembrane region" description="Helical" evidence="11">
    <location>
        <begin position="6"/>
        <end position="22"/>
    </location>
</feature>
<dbReference type="Pfam" id="PF02416">
    <property type="entry name" value="TatA_B_E"/>
    <property type="match status" value="1"/>
</dbReference>
<evidence type="ECO:0000256" key="7">
    <source>
        <dbReference type="ARBA" id="ARBA00023010"/>
    </source>
</evidence>
<dbReference type="GO" id="GO:0033281">
    <property type="term" value="C:TAT protein transport complex"/>
    <property type="evidence" value="ECO:0007669"/>
    <property type="project" value="UniProtKB-UniRule"/>
</dbReference>
<dbReference type="EMBL" id="QGDJ01000014">
    <property type="protein sequence ID" value="PWJ13318.1"/>
    <property type="molecule type" value="Genomic_DNA"/>
</dbReference>
<evidence type="ECO:0000313" key="14">
    <source>
        <dbReference type="Proteomes" id="UP000245839"/>
    </source>
</evidence>
<evidence type="ECO:0000256" key="2">
    <source>
        <dbReference type="ARBA" id="ARBA00022448"/>
    </source>
</evidence>
<dbReference type="Proteomes" id="UP000251571">
    <property type="component" value="Unassembled WGS sequence"/>
</dbReference>
<evidence type="ECO:0000256" key="4">
    <source>
        <dbReference type="ARBA" id="ARBA00022692"/>
    </source>
</evidence>
<dbReference type="InterPro" id="IPR018448">
    <property type="entry name" value="TatB"/>
</dbReference>
<evidence type="ECO:0000256" key="6">
    <source>
        <dbReference type="ARBA" id="ARBA00022989"/>
    </source>
</evidence>
<evidence type="ECO:0000313" key="15">
    <source>
        <dbReference type="Proteomes" id="UP000251571"/>
    </source>
</evidence>
<dbReference type="AlphaFoldDB" id="A0A2Y9B290"/>
<feature type="region of interest" description="Disordered" evidence="10">
    <location>
        <begin position="86"/>
        <end position="158"/>
    </location>
</feature>
<evidence type="ECO:0000313" key="13">
    <source>
        <dbReference type="EMBL" id="SSA50644.1"/>
    </source>
</evidence>
<dbReference type="EMBL" id="UETC01000014">
    <property type="protein sequence ID" value="SSA50644.1"/>
    <property type="molecule type" value="Genomic_DNA"/>
</dbReference>
<evidence type="ECO:0000256" key="8">
    <source>
        <dbReference type="ARBA" id="ARBA00023136"/>
    </source>
</evidence>
<comment type="similarity">
    <text evidence="9">Belongs to the TatB family.</text>
</comment>
<comment type="subunit">
    <text evidence="9">The Tat system comprises two distinct complexes: a TatABC complex, containing multiple copies of TatA, TatB and TatC subunits, and a separate TatA complex, containing only TatA subunits. Substrates initially bind to the TatABC complex, which probably triggers association of the separate TatA complex to form the active translocon.</text>
</comment>
<evidence type="ECO:0000256" key="3">
    <source>
        <dbReference type="ARBA" id="ARBA00022475"/>
    </source>
</evidence>
<accession>A0A2Y9B290</accession>
<organism evidence="13 15">
    <name type="scientific">Jannaschia seohaensis</name>
    <dbReference type="NCBI Taxonomy" id="475081"/>
    <lineage>
        <taxon>Bacteria</taxon>
        <taxon>Pseudomonadati</taxon>
        <taxon>Pseudomonadota</taxon>
        <taxon>Alphaproteobacteria</taxon>
        <taxon>Rhodobacterales</taxon>
        <taxon>Roseobacteraceae</taxon>
        <taxon>Jannaschia</taxon>
    </lineage>
</organism>
<dbReference type="GO" id="GO:0008320">
    <property type="term" value="F:protein transmembrane transporter activity"/>
    <property type="evidence" value="ECO:0007669"/>
    <property type="project" value="UniProtKB-UniRule"/>
</dbReference>
<keyword evidence="14" id="KW-1185">Reference proteome</keyword>
<dbReference type="PANTHER" id="PTHR33162:SF1">
    <property type="entry name" value="SEC-INDEPENDENT PROTEIN TRANSLOCASE PROTEIN TATA, CHLOROPLASTIC"/>
    <property type="match status" value="1"/>
</dbReference>